<evidence type="ECO:0000256" key="3">
    <source>
        <dbReference type="RuleBase" id="RU000393"/>
    </source>
</evidence>
<dbReference type="AlphaFoldDB" id="A0AA90N9L5"/>
<dbReference type="NCBIfam" id="NF047631">
    <property type="entry name" value="SodCMycob"/>
    <property type="match status" value="1"/>
</dbReference>
<feature type="region of interest" description="Disordered" evidence="4">
    <location>
        <begin position="56"/>
        <end position="89"/>
    </location>
</feature>
<accession>A0AA90N9L5</accession>
<dbReference type="Pfam" id="PF00080">
    <property type="entry name" value="Sod_Cu"/>
    <property type="match status" value="1"/>
</dbReference>
<evidence type="ECO:0000256" key="5">
    <source>
        <dbReference type="SAM" id="SignalP"/>
    </source>
</evidence>
<dbReference type="SUPFAM" id="SSF49329">
    <property type="entry name" value="Cu,Zn superoxide dismutase-like"/>
    <property type="match status" value="1"/>
</dbReference>
<evidence type="ECO:0000313" key="7">
    <source>
        <dbReference type="EMBL" id="MDP0398372.1"/>
    </source>
</evidence>
<evidence type="ECO:0000259" key="6">
    <source>
        <dbReference type="Pfam" id="PF00080"/>
    </source>
</evidence>
<keyword evidence="3" id="KW-0479">Metal-binding</keyword>
<keyword evidence="5" id="KW-0732">Signal</keyword>
<dbReference type="InterPro" id="IPR036423">
    <property type="entry name" value="SOD-like_Cu/Zn_dom_sf"/>
</dbReference>
<dbReference type="InterPro" id="IPR001424">
    <property type="entry name" value="SOD_Cu_Zn_dom"/>
</dbReference>
<keyword evidence="3" id="KW-0862">Zinc</keyword>
<comment type="cofactor">
    <cofactor evidence="3">
        <name>Zn(2+)</name>
        <dbReference type="ChEBI" id="CHEBI:29105"/>
    </cofactor>
    <text evidence="3">Binds 1 zinc ion per subunit.</text>
</comment>
<name>A0AA90N9L5_9ACTN</name>
<comment type="cofactor">
    <cofactor evidence="3">
        <name>Cu cation</name>
        <dbReference type="ChEBI" id="CHEBI:23378"/>
    </cofactor>
    <text evidence="3">Binds 1 copper ion per subunit.</text>
</comment>
<feature type="chain" id="PRO_5041718585" description="Superoxide dismutase [Cu-Zn]" evidence="5">
    <location>
        <begin position="20"/>
        <end position="245"/>
    </location>
</feature>
<reference evidence="7" key="1">
    <citation type="submission" date="2023-08" db="EMBL/GenBank/DDBJ databases">
        <title>The draft genome of Tsukamurella strandjordii strain 050030.</title>
        <authorList>
            <person name="Zhao F."/>
            <person name="Feng Y."/>
            <person name="Zong Z."/>
        </authorList>
    </citation>
    <scope>NUCLEOTIDE SEQUENCE</scope>
    <source>
        <strain evidence="7">050030</strain>
    </source>
</reference>
<keyword evidence="3" id="KW-0560">Oxidoreductase</keyword>
<proteinExistence type="inferred from homology"/>
<evidence type="ECO:0000256" key="1">
    <source>
        <dbReference type="ARBA" id="ARBA00010457"/>
    </source>
</evidence>
<dbReference type="GO" id="GO:0005507">
    <property type="term" value="F:copper ion binding"/>
    <property type="evidence" value="ECO:0007669"/>
    <property type="project" value="InterPro"/>
</dbReference>
<comment type="function">
    <text evidence="2">Destroys radicals which are normally produced within the cells and which are toxic to biological systems. May play a role in favoring mycobacterial survival in phagocytes.</text>
</comment>
<feature type="domain" description="Superoxide dismutase copper/zinc binding" evidence="6">
    <location>
        <begin position="88"/>
        <end position="242"/>
    </location>
</feature>
<dbReference type="RefSeq" id="WP_220657673.1">
    <property type="nucleotide sequence ID" value="NZ_BAAAII010000004.1"/>
</dbReference>
<comment type="similarity">
    <text evidence="1 3">Belongs to the Cu-Zn superoxide dismutase family.</text>
</comment>
<evidence type="ECO:0000256" key="2">
    <source>
        <dbReference type="ARBA" id="ARBA00024900"/>
    </source>
</evidence>
<gene>
    <name evidence="7" type="ORF">Q7X28_10580</name>
</gene>
<comment type="caution">
    <text evidence="7">The sequence shown here is derived from an EMBL/GenBank/DDBJ whole genome shotgun (WGS) entry which is preliminary data.</text>
</comment>
<dbReference type="PROSITE" id="PS51257">
    <property type="entry name" value="PROKAR_LIPOPROTEIN"/>
    <property type="match status" value="1"/>
</dbReference>
<comment type="catalytic activity">
    <reaction evidence="3">
        <text>2 superoxide + 2 H(+) = H2O2 + O2</text>
        <dbReference type="Rhea" id="RHEA:20696"/>
        <dbReference type="ChEBI" id="CHEBI:15378"/>
        <dbReference type="ChEBI" id="CHEBI:15379"/>
        <dbReference type="ChEBI" id="CHEBI:16240"/>
        <dbReference type="ChEBI" id="CHEBI:18421"/>
        <dbReference type="EC" id="1.15.1.1"/>
    </reaction>
</comment>
<feature type="region of interest" description="Disordered" evidence="4">
    <location>
        <begin position="129"/>
        <end position="153"/>
    </location>
</feature>
<keyword evidence="8" id="KW-1185">Reference proteome</keyword>
<dbReference type="PANTHER" id="PTHR10003">
    <property type="entry name" value="SUPEROXIDE DISMUTASE CU-ZN -RELATED"/>
    <property type="match status" value="1"/>
</dbReference>
<dbReference type="GO" id="GO:0004784">
    <property type="term" value="F:superoxide dismutase activity"/>
    <property type="evidence" value="ECO:0007669"/>
    <property type="project" value="UniProtKB-EC"/>
</dbReference>
<dbReference type="InterPro" id="IPR018152">
    <property type="entry name" value="SOD_Cu/Zn_BS"/>
</dbReference>
<keyword evidence="3" id="KW-0186">Copper</keyword>
<sequence length="245" mass="24262">MTKRQYLAPIAILPVAALALTGCVNNEKPAEPGAGTTPAVVTGATVPAQGPVLSLAPEAHGADKPAEGGAPAAGSAEASLVKPDGSSAGKATFTEKDGVVVVDVRVTGLPAGFHGMHIHEVGKCEPNSVAKNGAPGSATNFGSAGGHWQKAGATGHPMTGDLVSVYVNANGTGQTVTSTGAFTLADIKKNADGNALMIHEKADNFGNVPASKYANIVPGQPVPDEQTLMTGDAGGRIACGVIKVG</sequence>
<evidence type="ECO:0000256" key="4">
    <source>
        <dbReference type="SAM" id="MobiDB-lite"/>
    </source>
</evidence>
<dbReference type="Gene3D" id="2.60.40.200">
    <property type="entry name" value="Superoxide dismutase, copper/zinc binding domain"/>
    <property type="match status" value="1"/>
</dbReference>
<protein>
    <recommendedName>
        <fullName evidence="3">Superoxide dismutase [Cu-Zn]</fullName>
        <ecNumber evidence="3">1.15.1.1</ecNumber>
    </recommendedName>
</protein>
<evidence type="ECO:0000313" key="8">
    <source>
        <dbReference type="Proteomes" id="UP001178281"/>
    </source>
</evidence>
<dbReference type="EMBL" id="JAUTIX010000003">
    <property type="protein sequence ID" value="MDP0398372.1"/>
    <property type="molecule type" value="Genomic_DNA"/>
</dbReference>
<dbReference type="EC" id="1.15.1.1" evidence="3"/>
<feature type="compositionally biased region" description="Low complexity" evidence="4">
    <location>
        <begin position="67"/>
        <end position="79"/>
    </location>
</feature>
<dbReference type="Proteomes" id="UP001178281">
    <property type="component" value="Unassembled WGS sequence"/>
</dbReference>
<dbReference type="InterPro" id="IPR024134">
    <property type="entry name" value="SOD_Cu/Zn_/chaperone"/>
</dbReference>
<organism evidence="7 8">
    <name type="scientific">Tsukamurella strandjordii</name>
    <dbReference type="NCBI Taxonomy" id="147577"/>
    <lineage>
        <taxon>Bacteria</taxon>
        <taxon>Bacillati</taxon>
        <taxon>Actinomycetota</taxon>
        <taxon>Actinomycetes</taxon>
        <taxon>Mycobacteriales</taxon>
        <taxon>Tsukamurellaceae</taxon>
        <taxon>Tsukamurella</taxon>
    </lineage>
</organism>
<feature type="signal peptide" evidence="5">
    <location>
        <begin position="1"/>
        <end position="19"/>
    </location>
</feature>
<dbReference type="PROSITE" id="PS00332">
    <property type="entry name" value="SOD_CU_ZN_2"/>
    <property type="match status" value="1"/>
</dbReference>